<keyword evidence="3" id="KW-1185">Reference proteome</keyword>
<dbReference type="Pfam" id="PF00106">
    <property type="entry name" value="adh_short"/>
    <property type="match status" value="1"/>
</dbReference>
<keyword evidence="1" id="KW-0812">Transmembrane</keyword>
<accession>A0A8J5CTE6</accession>
<dbReference type="InterPro" id="IPR036291">
    <property type="entry name" value="NAD(P)-bd_dom_sf"/>
</dbReference>
<evidence type="ECO:0000313" key="2">
    <source>
        <dbReference type="EMBL" id="KAG0719192.1"/>
    </source>
</evidence>
<dbReference type="SUPFAM" id="SSF51735">
    <property type="entry name" value="NAD(P)-binding Rossmann-fold domains"/>
    <property type="match status" value="1"/>
</dbReference>
<dbReference type="Gene3D" id="3.40.50.720">
    <property type="entry name" value="NAD(P)-binding Rossmann-like Domain"/>
    <property type="match status" value="1"/>
</dbReference>
<gene>
    <name evidence="2" type="primary">Bdh1_1</name>
    <name evidence="2" type="ORF">GWK47_007343</name>
</gene>
<dbReference type="PRINTS" id="PR00081">
    <property type="entry name" value="GDHRDH"/>
</dbReference>
<protein>
    <submittedName>
        <fullName evidence="2">D-beta-hydroxybutyrate dehydrogenase, mitochondrial</fullName>
    </submittedName>
</protein>
<dbReference type="InterPro" id="IPR002347">
    <property type="entry name" value="SDR_fam"/>
</dbReference>
<dbReference type="PANTHER" id="PTHR43313:SF36">
    <property type="entry name" value="D-BETA-HYDROXYBUTYRATE DEHYDROGENASE, MITOCHONDRIAL"/>
    <property type="match status" value="1"/>
</dbReference>
<reference evidence="2" key="1">
    <citation type="submission" date="2020-07" db="EMBL/GenBank/DDBJ databases">
        <title>The High-quality genome of the commercially important snow crab, Chionoecetes opilio.</title>
        <authorList>
            <person name="Jeong J.-H."/>
            <person name="Ryu S."/>
        </authorList>
    </citation>
    <scope>NUCLEOTIDE SEQUENCE</scope>
    <source>
        <strain evidence="2">MADBK_172401_WGS</strain>
        <tissue evidence="2">Digestive gland</tissue>
    </source>
</reference>
<dbReference type="OrthoDB" id="5296at2759"/>
<dbReference type="PANTHER" id="PTHR43313">
    <property type="entry name" value="SHORT-CHAIN DEHYDROGENASE/REDUCTASE FAMILY 9C"/>
    <property type="match status" value="1"/>
</dbReference>
<evidence type="ECO:0000313" key="3">
    <source>
        <dbReference type="Proteomes" id="UP000770661"/>
    </source>
</evidence>
<dbReference type="EMBL" id="JACEEZ010014893">
    <property type="protein sequence ID" value="KAG0719192.1"/>
    <property type="molecule type" value="Genomic_DNA"/>
</dbReference>
<proteinExistence type="predicted"/>
<dbReference type="Proteomes" id="UP000770661">
    <property type="component" value="Unassembled WGS sequence"/>
</dbReference>
<keyword evidence="1" id="KW-0472">Membrane</keyword>
<sequence length="191" mass="20643">MVAWAVLVVVSQRSWAVSWLALGLVAAHIADWVLKGARNAMKRTQVDAQGKAVFITGCDTGFGRSLAARLDNMGFKVFAGCLMPEGEGARSLLKEASPRLRVVSVDVTKDDVVRAACKTVEEGLAEDEGLWAVVNNAGIAAFTEIEWCPVAEYRRVYEVNSLGPIRVTKAFLPLLRRSQGRIVLVASLAGE</sequence>
<keyword evidence="1" id="KW-1133">Transmembrane helix</keyword>
<organism evidence="2 3">
    <name type="scientific">Chionoecetes opilio</name>
    <name type="common">Atlantic snow crab</name>
    <name type="synonym">Cancer opilio</name>
    <dbReference type="NCBI Taxonomy" id="41210"/>
    <lineage>
        <taxon>Eukaryota</taxon>
        <taxon>Metazoa</taxon>
        <taxon>Ecdysozoa</taxon>
        <taxon>Arthropoda</taxon>
        <taxon>Crustacea</taxon>
        <taxon>Multicrustacea</taxon>
        <taxon>Malacostraca</taxon>
        <taxon>Eumalacostraca</taxon>
        <taxon>Eucarida</taxon>
        <taxon>Decapoda</taxon>
        <taxon>Pleocyemata</taxon>
        <taxon>Brachyura</taxon>
        <taxon>Eubrachyura</taxon>
        <taxon>Majoidea</taxon>
        <taxon>Majidae</taxon>
        <taxon>Chionoecetes</taxon>
    </lineage>
</organism>
<name>A0A8J5CTE6_CHIOP</name>
<dbReference type="GO" id="GO:0008202">
    <property type="term" value="P:steroid metabolic process"/>
    <property type="evidence" value="ECO:0007669"/>
    <property type="project" value="TreeGrafter"/>
</dbReference>
<dbReference type="AlphaFoldDB" id="A0A8J5CTE6"/>
<feature type="transmembrane region" description="Helical" evidence="1">
    <location>
        <begin position="15"/>
        <end position="34"/>
    </location>
</feature>
<evidence type="ECO:0000256" key="1">
    <source>
        <dbReference type="SAM" id="Phobius"/>
    </source>
</evidence>
<dbReference type="GO" id="GO:0016491">
    <property type="term" value="F:oxidoreductase activity"/>
    <property type="evidence" value="ECO:0007669"/>
    <property type="project" value="TreeGrafter"/>
</dbReference>
<comment type="caution">
    <text evidence="2">The sequence shown here is derived from an EMBL/GenBank/DDBJ whole genome shotgun (WGS) entry which is preliminary data.</text>
</comment>